<comment type="caution">
    <text evidence="3">The sequence shown here is derived from an EMBL/GenBank/DDBJ whole genome shotgun (WGS) entry which is preliminary data.</text>
</comment>
<feature type="transmembrane region" description="Helical" evidence="2">
    <location>
        <begin position="43"/>
        <end position="61"/>
    </location>
</feature>
<reference evidence="3" key="2">
    <citation type="submission" date="2021-12" db="EMBL/GenBank/DDBJ databases">
        <title>Resequencing data analysis of finger millet.</title>
        <authorList>
            <person name="Hatakeyama M."/>
            <person name="Aluri S."/>
            <person name="Balachadran M.T."/>
            <person name="Sivarajan S.R."/>
            <person name="Poveda L."/>
            <person name="Shimizu-Inatsugi R."/>
            <person name="Schlapbach R."/>
            <person name="Sreeman S.M."/>
            <person name="Shimizu K.K."/>
        </authorList>
    </citation>
    <scope>NUCLEOTIDE SEQUENCE</scope>
</reference>
<accession>A0AAV5E9H9</accession>
<dbReference type="PANTHER" id="PTHR30620">
    <property type="entry name" value="PERIPLASMIC BETA-GLUCOSIDASE-RELATED"/>
    <property type="match status" value="1"/>
</dbReference>
<dbReference type="InterPro" id="IPR051915">
    <property type="entry name" value="Cellulose_Degrad_GH3"/>
</dbReference>
<evidence type="ECO:0000313" key="3">
    <source>
        <dbReference type="EMBL" id="GJN18910.1"/>
    </source>
</evidence>
<dbReference type="GO" id="GO:0009251">
    <property type="term" value="P:glucan catabolic process"/>
    <property type="evidence" value="ECO:0007669"/>
    <property type="project" value="TreeGrafter"/>
</dbReference>
<proteinExistence type="predicted"/>
<keyword evidence="2" id="KW-0812">Transmembrane</keyword>
<evidence type="ECO:0000256" key="1">
    <source>
        <dbReference type="ARBA" id="ARBA00022801"/>
    </source>
</evidence>
<reference evidence="3" key="1">
    <citation type="journal article" date="2018" name="DNA Res.">
        <title>Multiple hybrid de novo genome assembly of finger millet, an orphan allotetraploid crop.</title>
        <authorList>
            <person name="Hatakeyama M."/>
            <person name="Aluri S."/>
            <person name="Balachadran M.T."/>
            <person name="Sivarajan S.R."/>
            <person name="Patrignani A."/>
            <person name="Gruter S."/>
            <person name="Poveda L."/>
            <person name="Shimizu-Inatsugi R."/>
            <person name="Baeten J."/>
            <person name="Francoijs K.J."/>
            <person name="Nataraja K.N."/>
            <person name="Reddy Y.A.N."/>
            <person name="Phadnis S."/>
            <person name="Ravikumar R.L."/>
            <person name="Schlapbach R."/>
            <person name="Sreeman S.M."/>
            <person name="Shimizu K.K."/>
        </authorList>
    </citation>
    <scope>NUCLEOTIDE SEQUENCE</scope>
</reference>
<feature type="transmembrane region" description="Helical" evidence="2">
    <location>
        <begin position="15"/>
        <end position="36"/>
    </location>
</feature>
<gene>
    <name evidence="3" type="primary">gb06122</name>
    <name evidence="3" type="ORF">PR202_gb06122</name>
</gene>
<dbReference type="GO" id="GO:0008422">
    <property type="term" value="F:beta-glucosidase activity"/>
    <property type="evidence" value="ECO:0007669"/>
    <property type="project" value="TreeGrafter"/>
</dbReference>
<keyword evidence="2" id="KW-1133">Transmembrane helix</keyword>
<dbReference type="Gene3D" id="3.40.50.1700">
    <property type="entry name" value="Glycoside hydrolase family 3 C-terminal domain"/>
    <property type="match status" value="1"/>
</dbReference>
<dbReference type="EMBL" id="BQKI01000074">
    <property type="protein sequence ID" value="GJN18910.1"/>
    <property type="molecule type" value="Genomic_DNA"/>
</dbReference>
<dbReference type="AlphaFoldDB" id="A0AAV5E9H9"/>
<dbReference type="SUPFAM" id="SSF52279">
    <property type="entry name" value="Beta-D-glucan exohydrolase, C-terminal domain"/>
    <property type="match status" value="1"/>
</dbReference>
<organism evidence="3 4">
    <name type="scientific">Eleusine coracana subsp. coracana</name>
    <dbReference type="NCBI Taxonomy" id="191504"/>
    <lineage>
        <taxon>Eukaryota</taxon>
        <taxon>Viridiplantae</taxon>
        <taxon>Streptophyta</taxon>
        <taxon>Embryophyta</taxon>
        <taxon>Tracheophyta</taxon>
        <taxon>Spermatophyta</taxon>
        <taxon>Magnoliopsida</taxon>
        <taxon>Liliopsida</taxon>
        <taxon>Poales</taxon>
        <taxon>Poaceae</taxon>
        <taxon>PACMAD clade</taxon>
        <taxon>Chloridoideae</taxon>
        <taxon>Cynodonteae</taxon>
        <taxon>Eleusininae</taxon>
        <taxon>Eleusine</taxon>
    </lineage>
</organism>
<keyword evidence="1" id="KW-0378">Hydrolase</keyword>
<keyword evidence="4" id="KW-1185">Reference proteome</keyword>
<evidence type="ECO:0000313" key="4">
    <source>
        <dbReference type="Proteomes" id="UP001054889"/>
    </source>
</evidence>
<evidence type="ECO:0000256" key="2">
    <source>
        <dbReference type="SAM" id="Phobius"/>
    </source>
</evidence>
<sequence>MEWWVQILTPGPNAIIQNVCALCGSIKCIVTILVFGRPLLVKTLYLGAMDALGVAWLPGMLRQGVKDVLSGDYGFTG</sequence>
<keyword evidence="2" id="KW-0472">Membrane</keyword>
<protein>
    <submittedName>
        <fullName evidence="3">Uncharacterized protein</fullName>
    </submittedName>
</protein>
<dbReference type="Proteomes" id="UP001054889">
    <property type="component" value="Unassembled WGS sequence"/>
</dbReference>
<dbReference type="InterPro" id="IPR036881">
    <property type="entry name" value="Glyco_hydro_3_C_sf"/>
</dbReference>
<name>A0AAV5E9H9_ELECO</name>
<dbReference type="PANTHER" id="PTHR30620:SF120">
    <property type="entry name" value="GLYCOSYL HYDROLASE FAMILY 3 N TERMINAL DOMAIN CONTAINING PROTEIN, EXPRESSED"/>
    <property type="match status" value="1"/>
</dbReference>